<dbReference type="SUPFAM" id="SSF69322">
    <property type="entry name" value="Tricorn protease domain 2"/>
    <property type="match status" value="1"/>
</dbReference>
<accession>A0A9N9XIR5</accession>
<organism evidence="5 6">
    <name type="scientific">Phyllotreta striolata</name>
    <name type="common">Striped flea beetle</name>
    <name type="synonym">Crioceris striolata</name>
    <dbReference type="NCBI Taxonomy" id="444603"/>
    <lineage>
        <taxon>Eukaryota</taxon>
        <taxon>Metazoa</taxon>
        <taxon>Ecdysozoa</taxon>
        <taxon>Arthropoda</taxon>
        <taxon>Hexapoda</taxon>
        <taxon>Insecta</taxon>
        <taxon>Pterygota</taxon>
        <taxon>Neoptera</taxon>
        <taxon>Endopterygota</taxon>
        <taxon>Coleoptera</taxon>
        <taxon>Polyphaga</taxon>
        <taxon>Cucujiformia</taxon>
        <taxon>Chrysomeloidea</taxon>
        <taxon>Chrysomelidae</taxon>
        <taxon>Galerucinae</taxon>
        <taxon>Alticini</taxon>
        <taxon>Phyllotreta</taxon>
    </lineage>
</organism>
<dbReference type="InterPro" id="IPR051666">
    <property type="entry name" value="SP_Capacitation_Regulator"/>
</dbReference>
<dbReference type="OrthoDB" id="7936313at2759"/>
<dbReference type="PROSITE" id="PS50912">
    <property type="entry name" value="EAR"/>
    <property type="match status" value="1"/>
</dbReference>
<keyword evidence="4" id="KW-0677">Repeat</keyword>
<dbReference type="InterPro" id="IPR009039">
    <property type="entry name" value="EAR"/>
</dbReference>
<keyword evidence="3" id="KW-0732">Signal</keyword>
<evidence type="ECO:0000256" key="2">
    <source>
        <dbReference type="ARBA" id="ARBA00022525"/>
    </source>
</evidence>
<protein>
    <submittedName>
        <fullName evidence="5">Uncharacterized protein</fullName>
    </submittedName>
</protein>
<reference evidence="5" key="1">
    <citation type="submission" date="2022-01" db="EMBL/GenBank/DDBJ databases">
        <authorList>
            <person name="King R."/>
        </authorList>
    </citation>
    <scope>NUCLEOTIDE SEQUENCE</scope>
</reference>
<evidence type="ECO:0000313" key="6">
    <source>
        <dbReference type="Proteomes" id="UP001153712"/>
    </source>
</evidence>
<dbReference type="EMBL" id="OU900103">
    <property type="protein sequence ID" value="CAG9855477.1"/>
    <property type="molecule type" value="Genomic_DNA"/>
</dbReference>
<dbReference type="Proteomes" id="UP001153712">
    <property type="component" value="Chromosome 10"/>
</dbReference>
<gene>
    <name evidence="5" type="ORF">PHYEVI_LOCUS1926</name>
</gene>
<proteinExistence type="predicted"/>
<dbReference type="GO" id="GO:0008201">
    <property type="term" value="F:heparin binding"/>
    <property type="evidence" value="ECO:0007669"/>
    <property type="project" value="TreeGrafter"/>
</dbReference>
<keyword evidence="2" id="KW-0964">Secreted</keyword>
<dbReference type="PANTHER" id="PTHR22918:SF6">
    <property type="entry name" value="EG:8D8.1 PROTEIN-RELATED"/>
    <property type="match status" value="1"/>
</dbReference>
<dbReference type="GO" id="GO:0005576">
    <property type="term" value="C:extracellular region"/>
    <property type="evidence" value="ECO:0007669"/>
    <property type="project" value="UniProtKB-SubCell"/>
</dbReference>
<name>A0A9N9XIR5_PHYSR</name>
<evidence type="ECO:0000313" key="5">
    <source>
        <dbReference type="EMBL" id="CAG9855477.1"/>
    </source>
</evidence>
<evidence type="ECO:0000256" key="1">
    <source>
        <dbReference type="ARBA" id="ARBA00004613"/>
    </source>
</evidence>
<dbReference type="PANTHER" id="PTHR22918">
    <property type="entry name" value="SEMINAL PLASMA PROTEIN"/>
    <property type="match status" value="1"/>
</dbReference>
<evidence type="ECO:0000256" key="4">
    <source>
        <dbReference type="ARBA" id="ARBA00022737"/>
    </source>
</evidence>
<dbReference type="GO" id="GO:0009986">
    <property type="term" value="C:cell surface"/>
    <property type="evidence" value="ECO:0007669"/>
    <property type="project" value="TreeGrafter"/>
</dbReference>
<comment type="subcellular location">
    <subcellularLocation>
        <location evidence="1">Secreted</location>
    </subcellularLocation>
</comment>
<keyword evidence="6" id="KW-1185">Reference proteome</keyword>
<evidence type="ECO:0000256" key="3">
    <source>
        <dbReference type="ARBA" id="ARBA00022729"/>
    </source>
</evidence>
<sequence length="1905" mass="216438">MTRCFVYYLFICIYFHNVHNLDVNRYLDSTLGVLKDIKGTAIDPEDIIKNGKNEILLKLYQENSLHEINSTIKMISMFNQTHIFTKTGIFYLNNNLSIFSYQNGDNMKKFEEFEKLTLFKGIEFGEIGFVIINFGFTGDSYIYQFTNNRYNLIQTLWTPDASDVHFFMNNNNLYLLVVNNKGDSLVQTSIYKWLGFHFDEIQTVFTTGAIKVESFTTRTAEIIIILQDIPNKALPAAVFKFNNDEIKKIQLLDIHEGMNLVTHINRGKIFVLIFGSNKTNLVYVWNGYQLVLVNKFQTEEAVANFGLYRVNNRSLLEIPLENNLQIYEINNEIELLQNIQYQSNLSKIADILIAYDGTTYIAGFDDNNVTKIIRISLTYNFTNSEETTPSRDVLRNCYKNMEFKVDLINKKLDSIKIPDGNSSYGKTEQNDAKVKRAAVQESVGDSQIKNLESWFSRVNSSASNYKFENNSNITINGNVIFKKIVSAAKLEGHNILLKSVNKRKWVPEQWLRYEKPQTISGLSKLKTVVANYFETSPLDPLFKDLLLKNKNQEFTKFVSINSLTVPKIYLKTLNNISMEVYSAEKLGKIEGIHRLINLNVDHIITRMSQEPSDEIVSSPNFDLNSNITIENLTVETINGIRWEEFKNSVFRINLTKEIEGPLTFSEIKTKHLVTKKIKDTDANDLFTTTTDQIIESNMKFSHIFTKELNVETVNGIRIPEDVVLLNETTTIEGPVIMNKVEVLGNWTKSENISFLRENSDIVDKIKSDQLQIYSGNVTINGNLYVPSLSLLPAAKLMVSDNEVNSNFGNIYWTKNTHQKIPVNVNFLQGISTPHLLTKVLNNVKIDQYMLNNNAKNLETDFEFENVTVTGDVLLRAASQHKPNLDDLLKTAVLNNGSYIIHGKKTYSNTLKVKNLQTNELQGIKVSEAVNKRWNQNITGTKILKHLIVKNGAFFDIDGLETINDVSLKEFLEKTIFIDRPENISQLDFDSVTVNHLKITNLNNHNIKDYISFQQKLQNISSLKNLIVKGNLQVNDMKLEFLNDIPFSVLLKLRPTTENNTIINDVEFAGNIHVKNLIAQTINDIDWKNLTARILNRHYPQIIPAHYTFSNIKSKNIFTNKINEVIVEGLIDTSSTSSQKIYQPNAPLFLSSITSKYLEASKIAPCSLDAINELFNDPPTKNWNEISIKGHVTALDDESILHRLFEKTVKLNSKNTIHAEVNFSSHVLIKNVHMHGLLNGVNIPYLLNDAILKNSAKEQEITGKKHFNALVTKSANVLGNVETTFLNNEDVNALNNDIVDKNGDKIIKGKKTFYGGVQANRFNSKTINGVDPEDIVNLDYLKPIPEATFDTVEITGEFNFNSYNGRNFTDFLEKRLLTNSPHQVATGMYFFEHLESQNFTTPSINNIKIDEMVFDIDTQEIFGSKQFKQPLAIHGNVTIDFVNGVNLSYEFANSIPLEGQAELIGNVFARKPVVINGSINTNSINGIQISTIKGILTSNTTKTESEKIFLLKQQIIKKIQRSLPLIESLPTVFMYLEKSDELQVTVPNALSASTIESNGFVLIQVNGQESGRYCGLPNHCSCPVQYTIEITPHNSVSVLPNKGFQRIFSYNDESVFVNFITNSISTSSECRTNRSKVFNEVSMLTWNTKTQGNEMGQFFHYDKFLSGYISKVVFFTSDEETYAVIGRYYDPVADTYNLNCSVLKFSKNKTRMDEIQVIPTKGLQEVYVFQTAQGVVLVLGSKTPFDVHHKEEETQIYRFNNIKGKFDYLRTVPSFGCSNAVGITQGSDSLIALTHREAPVQVLKYDPVFDTYYYYQTIDLGELVVGISSFYVGGFGISDVYLCLVTSHENYYIYTYRFLEGLVLKSKGNLEGLQDFVPFEHNNQSYLFVPSTNYSSLLTVVTNGAR</sequence>